<evidence type="ECO:0000313" key="2">
    <source>
        <dbReference type="Proteomes" id="UP000799291"/>
    </source>
</evidence>
<dbReference type="AlphaFoldDB" id="A0A6G1ITS2"/>
<accession>A0A6G1ITS2</accession>
<sequence>MEVEEKGMIDGFIPETSRAILTAKRVLLVQCVQRTGGSSGGLKWTEKFVWW</sequence>
<name>A0A6G1ITS2_9PLEO</name>
<dbReference type="EMBL" id="MU005592">
    <property type="protein sequence ID" value="KAF2681341.1"/>
    <property type="molecule type" value="Genomic_DNA"/>
</dbReference>
<gene>
    <name evidence="1" type="ORF">K458DRAFT_420841</name>
</gene>
<proteinExistence type="predicted"/>
<keyword evidence="2" id="KW-1185">Reference proteome</keyword>
<organism evidence="1 2">
    <name type="scientific">Lentithecium fluviatile CBS 122367</name>
    <dbReference type="NCBI Taxonomy" id="1168545"/>
    <lineage>
        <taxon>Eukaryota</taxon>
        <taxon>Fungi</taxon>
        <taxon>Dikarya</taxon>
        <taxon>Ascomycota</taxon>
        <taxon>Pezizomycotina</taxon>
        <taxon>Dothideomycetes</taxon>
        <taxon>Pleosporomycetidae</taxon>
        <taxon>Pleosporales</taxon>
        <taxon>Massarineae</taxon>
        <taxon>Lentitheciaceae</taxon>
        <taxon>Lentithecium</taxon>
    </lineage>
</organism>
<dbReference type="Proteomes" id="UP000799291">
    <property type="component" value="Unassembled WGS sequence"/>
</dbReference>
<protein>
    <submittedName>
        <fullName evidence="1">Uncharacterized protein</fullName>
    </submittedName>
</protein>
<evidence type="ECO:0000313" key="1">
    <source>
        <dbReference type="EMBL" id="KAF2681341.1"/>
    </source>
</evidence>
<dbReference type="OrthoDB" id="3172332at2759"/>
<reference evidence="1" key="1">
    <citation type="journal article" date="2020" name="Stud. Mycol.">
        <title>101 Dothideomycetes genomes: a test case for predicting lifestyles and emergence of pathogens.</title>
        <authorList>
            <person name="Haridas S."/>
            <person name="Albert R."/>
            <person name="Binder M."/>
            <person name="Bloem J."/>
            <person name="Labutti K."/>
            <person name="Salamov A."/>
            <person name="Andreopoulos B."/>
            <person name="Baker S."/>
            <person name="Barry K."/>
            <person name="Bills G."/>
            <person name="Bluhm B."/>
            <person name="Cannon C."/>
            <person name="Castanera R."/>
            <person name="Culley D."/>
            <person name="Daum C."/>
            <person name="Ezra D."/>
            <person name="Gonzalez J."/>
            <person name="Henrissat B."/>
            <person name="Kuo A."/>
            <person name="Liang C."/>
            <person name="Lipzen A."/>
            <person name="Lutzoni F."/>
            <person name="Magnuson J."/>
            <person name="Mondo S."/>
            <person name="Nolan M."/>
            <person name="Ohm R."/>
            <person name="Pangilinan J."/>
            <person name="Park H.-J."/>
            <person name="Ramirez L."/>
            <person name="Alfaro M."/>
            <person name="Sun H."/>
            <person name="Tritt A."/>
            <person name="Yoshinaga Y."/>
            <person name="Zwiers L.-H."/>
            <person name="Turgeon B."/>
            <person name="Goodwin S."/>
            <person name="Spatafora J."/>
            <person name="Crous P."/>
            <person name="Grigoriev I."/>
        </authorList>
    </citation>
    <scope>NUCLEOTIDE SEQUENCE</scope>
    <source>
        <strain evidence="1">CBS 122367</strain>
    </source>
</reference>